<dbReference type="InterPro" id="IPR008969">
    <property type="entry name" value="CarboxyPept-like_regulatory"/>
</dbReference>
<reference evidence="2" key="1">
    <citation type="submission" date="2012-11" db="EMBL/GenBank/DDBJ databases">
        <authorList>
            <person name="Lucero-Rivera Y.E."/>
            <person name="Tovar-Ramirez D."/>
        </authorList>
    </citation>
    <scope>NUCLEOTIDE SEQUENCE [LARGE SCALE GENOMIC DNA]</scope>
    <source>
        <strain evidence="2">Araruama</strain>
    </source>
</reference>
<gene>
    <name evidence="1" type="ORF">OMM_05152</name>
</gene>
<dbReference type="AlphaFoldDB" id="A0A1V1NXZ5"/>
<proteinExistence type="predicted"/>
<dbReference type="SUPFAM" id="SSF49464">
    <property type="entry name" value="Carboxypeptidase regulatory domain-like"/>
    <property type="match status" value="2"/>
</dbReference>
<organism evidence="1 2">
    <name type="scientific">Candidatus Magnetoglobus multicellularis str. Araruama</name>
    <dbReference type="NCBI Taxonomy" id="890399"/>
    <lineage>
        <taxon>Bacteria</taxon>
        <taxon>Pseudomonadati</taxon>
        <taxon>Thermodesulfobacteriota</taxon>
        <taxon>Desulfobacteria</taxon>
        <taxon>Desulfobacterales</taxon>
        <taxon>Desulfobacteraceae</taxon>
        <taxon>Candidatus Magnetoglobus</taxon>
    </lineage>
</organism>
<dbReference type="EMBL" id="ATBP01001395">
    <property type="protein sequence ID" value="ETR67405.1"/>
    <property type="molecule type" value="Genomic_DNA"/>
</dbReference>
<sequence>MSISNNRIIVGAWYSIMNDNIQTGSAYIYEKKDNEWKLQAEIYPDDISNRDQSISISVFTISGFIKDITGNPLTGIEIVFNNNGGSTFTNSLGYYSHDVYHNWTGIAKAQGKGYKFEPIIRTYENVSQDYYNQNCHASKPSLSGFCFDINNQPIENVEIHLTTNDDKYLTDKSGFYNIDVDYHWNGKIRAVKTGYSFEPEFFEYYDFINSCGNQNFIGNYQNTLWSVDVTNFKHQGMITSIVKDNSGNILQSEGDILAAFVNDECRGTSKPSPISDGKRFFLQVWSNENAEVMTFKFYDSKNNILYEHVLSNIKFSPDLEIGNIKDPQVFCVNKANHVPDANNDGEVNVIDAIEVLKYISNFR</sequence>
<evidence type="ECO:0000313" key="1">
    <source>
        <dbReference type="EMBL" id="ETR67405.1"/>
    </source>
</evidence>
<protein>
    <recommendedName>
        <fullName evidence="3">Dockerin domain-containing protein</fullName>
    </recommendedName>
</protein>
<dbReference type="Proteomes" id="UP000189670">
    <property type="component" value="Unassembled WGS sequence"/>
</dbReference>
<accession>A0A1V1NXZ5</accession>
<comment type="caution">
    <text evidence="1">The sequence shown here is derived from an EMBL/GenBank/DDBJ whole genome shotgun (WGS) entry which is preliminary data.</text>
</comment>
<name>A0A1V1NXZ5_9BACT</name>
<evidence type="ECO:0000313" key="2">
    <source>
        <dbReference type="Proteomes" id="UP000189670"/>
    </source>
</evidence>
<evidence type="ECO:0008006" key="3">
    <source>
        <dbReference type="Google" id="ProtNLM"/>
    </source>
</evidence>